<dbReference type="PANTHER" id="PTHR46796">
    <property type="entry name" value="HTH-TYPE TRANSCRIPTIONAL ACTIVATOR RHAS-RELATED"/>
    <property type="match status" value="1"/>
</dbReference>
<accession>A0A554XDU5</accession>
<dbReference type="InterPro" id="IPR018062">
    <property type="entry name" value="HTH_AraC-typ_CS"/>
</dbReference>
<organism evidence="5 6">
    <name type="scientific">Tepidimonas taiwanensis</name>
    <dbReference type="NCBI Taxonomy" id="307486"/>
    <lineage>
        <taxon>Bacteria</taxon>
        <taxon>Pseudomonadati</taxon>
        <taxon>Pseudomonadota</taxon>
        <taxon>Betaproteobacteria</taxon>
        <taxon>Burkholderiales</taxon>
        <taxon>Tepidimonas</taxon>
    </lineage>
</organism>
<keyword evidence="2" id="KW-0238">DNA-binding</keyword>
<sequence length="343" mass="38587">MEYAACGGGSSFARFRLKRTEDVHVHARQLQSWDQEYEQVSRGPFQGEVRELTAPGLQVFEEWASCATVQYCKPWHGGIWIGLPSTPSYDGLRFMGRSVTDCAAMWASDEQPFDLLVPAAMGLYGVVLDLQDLQQHLSWREGVPSDSAWTADALAAARLHSLGAVQRQRLAGLVREVLRNLEKNPHVLQHRASYHAMHHAIVGMVCDLLVPQASRHSAADEPSHRRRRTLVRRARQLILDRPQDFLHLSQLCAALHVTRRTLHNCFDTVLGISPAAYLREVRLNAVRRALQDPDLAHLSIADVAAQWGFWHMGHFGQEYKALFGEPPSQTRRTAIGRQLCVGQ</sequence>
<keyword evidence="1" id="KW-0805">Transcription regulation</keyword>
<keyword evidence="3" id="KW-0804">Transcription</keyword>
<dbReference type="RefSeq" id="WP_143897315.1">
    <property type="nucleotide sequence ID" value="NZ_CP083911.1"/>
</dbReference>
<dbReference type="InterPro" id="IPR018060">
    <property type="entry name" value="HTH_AraC"/>
</dbReference>
<protein>
    <submittedName>
        <fullName evidence="5">Virulence regulon transcriptional activator VirF</fullName>
    </submittedName>
</protein>
<dbReference type="GO" id="GO:0003700">
    <property type="term" value="F:DNA-binding transcription factor activity"/>
    <property type="evidence" value="ECO:0007669"/>
    <property type="project" value="InterPro"/>
</dbReference>
<dbReference type="PANTHER" id="PTHR46796:SF12">
    <property type="entry name" value="HTH-TYPE DNA-BINDING TRANSCRIPTIONAL ACTIVATOR EUTR"/>
    <property type="match status" value="1"/>
</dbReference>
<comment type="caution">
    <text evidence="5">The sequence shown here is derived from an EMBL/GenBank/DDBJ whole genome shotgun (WGS) entry which is preliminary data.</text>
</comment>
<dbReference type="InterPro" id="IPR050204">
    <property type="entry name" value="AraC_XylS_family_regulators"/>
</dbReference>
<dbReference type="GO" id="GO:0043565">
    <property type="term" value="F:sequence-specific DNA binding"/>
    <property type="evidence" value="ECO:0007669"/>
    <property type="project" value="InterPro"/>
</dbReference>
<dbReference type="Pfam" id="PF12833">
    <property type="entry name" value="HTH_18"/>
    <property type="match status" value="1"/>
</dbReference>
<name>A0A554XDU5_9BURK</name>
<dbReference type="SUPFAM" id="SSF46689">
    <property type="entry name" value="Homeodomain-like"/>
    <property type="match status" value="2"/>
</dbReference>
<feature type="domain" description="HTH araC/xylS-type" evidence="4">
    <location>
        <begin position="232"/>
        <end position="333"/>
    </location>
</feature>
<reference evidence="5 6" key="1">
    <citation type="submission" date="2019-07" db="EMBL/GenBank/DDBJ databases">
        <title>Tepidimonas taiwanensis I1-1 draft genome.</title>
        <authorList>
            <person name="Da Costa M.S."/>
            <person name="Froufe H.J.C."/>
            <person name="Egas C."/>
            <person name="Albuquerque L."/>
        </authorList>
    </citation>
    <scope>NUCLEOTIDE SEQUENCE [LARGE SCALE GENOMIC DNA]</scope>
    <source>
        <strain evidence="5 6">I1-1</strain>
    </source>
</reference>
<evidence type="ECO:0000313" key="6">
    <source>
        <dbReference type="Proteomes" id="UP000317763"/>
    </source>
</evidence>
<dbReference type="SMART" id="SM00342">
    <property type="entry name" value="HTH_ARAC"/>
    <property type="match status" value="1"/>
</dbReference>
<evidence type="ECO:0000256" key="2">
    <source>
        <dbReference type="ARBA" id="ARBA00023125"/>
    </source>
</evidence>
<dbReference type="PROSITE" id="PS01124">
    <property type="entry name" value="HTH_ARAC_FAMILY_2"/>
    <property type="match status" value="1"/>
</dbReference>
<evidence type="ECO:0000256" key="3">
    <source>
        <dbReference type="ARBA" id="ARBA00023163"/>
    </source>
</evidence>
<evidence type="ECO:0000256" key="1">
    <source>
        <dbReference type="ARBA" id="ARBA00023015"/>
    </source>
</evidence>
<dbReference type="STRING" id="307486.GCA_000807215_00101"/>
<dbReference type="AlphaFoldDB" id="A0A554XDU5"/>
<proteinExistence type="predicted"/>
<gene>
    <name evidence="5" type="primary">virF</name>
    <name evidence="5" type="ORF">Ttaiw_00066</name>
</gene>
<dbReference type="OrthoDB" id="185346at2"/>
<dbReference type="Proteomes" id="UP000317763">
    <property type="component" value="Unassembled WGS sequence"/>
</dbReference>
<dbReference type="InterPro" id="IPR009057">
    <property type="entry name" value="Homeodomain-like_sf"/>
</dbReference>
<evidence type="ECO:0000259" key="4">
    <source>
        <dbReference type="PROSITE" id="PS01124"/>
    </source>
</evidence>
<evidence type="ECO:0000313" key="5">
    <source>
        <dbReference type="EMBL" id="TSE34007.1"/>
    </source>
</evidence>
<dbReference type="Gene3D" id="1.10.10.60">
    <property type="entry name" value="Homeodomain-like"/>
    <property type="match status" value="1"/>
</dbReference>
<keyword evidence="6" id="KW-1185">Reference proteome</keyword>
<dbReference type="PROSITE" id="PS00041">
    <property type="entry name" value="HTH_ARAC_FAMILY_1"/>
    <property type="match status" value="1"/>
</dbReference>
<dbReference type="EMBL" id="VJOM01000001">
    <property type="protein sequence ID" value="TSE34007.1"/>
    <property type="molecule type" value="Genomic_DNA"/>
</dbReference>